<feature type="non-terminal residue" evidence="1">
    <location>
        <position position="45"/>
    </location>
</feature>
<accession>M6RC43</accession>
<protein>
    <submittedName>
        <fullName evidence="1">Uncharacterized protein</fullName>
    </submittedName>
</protein>
<dbReference type="Proteomes" id="UP000012092">
    <property type="component" value="Unassembled WGS sequence"/>
</dbReference>
<name>M6RC43_LEPIR</name>
<sequence length="45" mass="5736">MRTFIKSKNKDFRIQVLHKVVVWRLLYDRNSFYRSFLFKTNIRRN</sequence>
<evidence type="ECO:0000313" key="1">
    <source>
        <dbReference type="EMBL" id="EMO05742.1"/>
    </source>
</evidence>
<gene>
    <name evidence="1" type="ORF">LEP1GSC116_5076</name>
</gene>
<proteinExistence type="predicted"/>
<evidence type="ECO:0000313" key="2">
    <source>
        <dbReference type="Proteomes" id="UP000012092"/>
    </source>
</evidence>
<dbReference type="EMBL" id="AHNZ02000378">
    <property type="protein sequence ID" value="EMO05742.1"/>
    <property type="molecule type" value="Genomic_DNA"/>
</dbReference>
<dbReference type="AlphaFoldDB" id="M6RC43"/>
<organism evidence="1 2">
    <name type="scientific">Leptospira interrogans serovar Icterohaemorrhagiae str. Verdun HP</name>
    <dbReference type="NCBI Taxonomy" id="1049910"/>
    <lineage>
        <taxon>Bacteria</taxon>
        <taxon>Pseudomonadati</taxon>
        <taxon>Spirochaetota</taxon>
        <taxon>Spirochaetia</taxon>
        <taxon>Leptospirales</taxon>
        <taxon>Leptospiraceae</taxon>
        <taxon>Leptospira</taxon>
    </lineage>
</organism>
<comment type="caution">
    <text evidence="1">The sequence shown here is derived from an EMBL/GenBank/DDBJ whole genome shotgun (WGS) entry which is preliminary data.</text>
</comment>
<reference evidence="1 2" key="1">
    <citation type="submission" date="2013-01" db="EMBL/GenBank/DDBJ databases">
        <authorList>
            <person name="Harkins D.M."/>
            <person name="Durkin A.S."/>
            <person name="Brinkac L.M."/>
            <person name="Haft D.H."/>
            <person name="Selengut J.D."/>
            <person name="Sanka R."/>
            <person name="DePew J."/>
            <person name="Purushe J."/>
            <person name="Picardeau M."/>
            <person name="Werts C."/>
            <person name="Goarant C."/>
            <person name="Vinetz J.M."/>
            <person name="Sutton G.G."/>
            <person name="Nierman W.C."/>
            <person name="Fouts D.E."/>
        </authorList>
    </citation>
    <scope>NUCLEOTIDE SEQUENCE [LARGE SCALE GENOMIC DNA]</scope>
    <source>
        <strain evidence="1 2">Verdun HP</strain>
    </source>
</reference>